<reference evidence="2 3" key="1">
    <citation type="submission" date="2024-02" db="EMBL/GenBank/DDBJ databases">
        <authorList>
            <person name="Chen Y."/>
            <person name="Shah S."/>
            <person name="Dougan E. K."/>
            <person name="Thang M."/>
            <person name="Chan C."/>
        </authorList>
    </citation>
    <scope>NUCLEOTIDE SEQUENCE [LARGE SCALE GENOMIC DNA]</scope>
</reference>
<sequence>MVSVLLAVHPPRFREMRSGGDLVVVVVANDRGQGGGRRLSDLKRCFCRSSLQRGLFREVVLLEIRSKLNSFAALKVLVNPFLLRFFAPLELLVQQVKRASFANACGKFSERCYLLNMCAHPDIQTSQLESQGIGLMSGPSVYSERSPNEATLWQLVGSPPTRKKGCSPVPLTPGDADAEL</sequence>
<name>A0ABP0KCX0_9DINO</name>
<dbReference type="EMBL" id="CAXAMM010010957">
    <property type="protein sequence ID" value="CAK9024634.1"/>
    <property type="molecule type" value="Genomic_DNA"/>
</dbReference>
<comment type="caution">
    <text evidence="2">The sequence shown here is derived from an EMBL/GenBank/DDBJ whole genome shotgun (WGS) entry which is preliminary data.</text>
</comment>
<evidence type="ECO:0000313" key="3">
    <source>
        <dbReference type="Proteomes" id="UP001642464"/>
    </source>
</evidence>
<keyword evidence="3" id="KW-1185">Reference proteome</keyword>
<gene>
    <name evidence="1" type="ORF">SCF082_LOCUS16722</name>
    <name evidence="2" type="ORF">SCF082_LOCUS16734</name>
</gene>
<proteinExistence type="predicted"/>
<dbReference type="EMBL" id="CAXAMM010010968">
    <property type="protein sequence ID" value="CAK9024660.1"/>
    <property type="molecule type" value="Genomic_DNA"/>
</dbReference>
<evidence type="ECO:0000313" key="1">
    <source>
        <dbReference type="EMBL" id="CAK9024634.1"/>
    </source>
</evidence>
<accession>A0ABP0KCX0</accession>
<evidence type="ECO:0000313" key="2">
    <source>
        <dbReference type="EMBL" id="CAK9024660.1"/>
    </source>
</evidence>
<organism evidence="2 3">
    <name type="scientific">Durusdinium trenchii</name>
    <dbReference type="NCBI Taxonomy" id="1381693"/>
    <lineage>
        <taxon>Eukaryota</taxon>
        <taxon>Sar</taxon>
        <taxon>Alveolata</taxon>
        <taxon>Dinophyceae</taxon>
        <taxon>Suessiales</taxon>
        <taxon>Symbiodiniaceae</taxon>
        <taxon>Durusdinium</taxon>
    </lineage>
</organism>
<protein>
    <submittedName>
        <fullName evidence="2">Uncharacterized protein</fullName>
    </submittedName>
</protein>
<dbReference type="Proteomes" id="UP001642464">
    <property type="component" value="Unassembled WGS sequence"/>
</dbReference>